<organism evidence="1 2">
    <name type="scientific">Parasphingorhabdus halotolerans</name>
    <dbReference type="NCBI Taxonomy" id="2725558"/>
    <lineage>
        <taxon>Bacteria</taxon>
        <taxon>Pseudomonadati</taxon>
        <taxon>Pseudomonadota</taxon>
        <taxon>Alphaproteobacteria</taxon>
        <taxon>Sphingomonadales</taxon>
        <taxon>Sphingomonadaceae</taxon>
        <taxon>Parasphingorhabdus</taxon>
    </lineage>
</organism>
<name>A0A6H2DP33_9SPHN</name>
<keyword evidence="2" id="KW-1185">Reference proteome</keyword>
<sequence length="77" mass="9053">MSERELETRYSPDRESRIIFISRTGLVHYELERMVRDDFIGGEIWEPCGESGLYLTLAEAIADAKKEVPWMRDNEMN</sequence>
<dbReference type="RefSeq" id="WP_168820165.1">
    <property type="nucleotide sequence ID" value="NZ_CP051217.1"/>
</dbReference>
<evidence type="ECO:0000313" key="1">
    <source>
        <dbReference type="EMBL" id="QJB69897.1"/>
    </source>
</evidence>
<dbReference type="Proteomes" id="UP000501600">
    <property type="component" value="Chromosome"/>
</dbReference>
<reference evidence="1 2" key="1">
    <citation type="submission" date="2020-04" db="EMBL/GenBank/DDBJ databases">
        <title>Genome sequence for Sphingorhabdus sp. strain M1.</title>
        <authorList>
            <person name="Park S.-J."/>
        </authorList>
    </citation>
    <scope>NUCLEOTIDE SEQUENCE [LARGE SCALE GENOMIC DNA]</scope>
    <source>
        <strain evidence="1 2">JK6</strain>
    </source>
</reference>
<dbReference type="KEGG" id="phao:HF685_11890"/>
<evidence type="ECO:0000313" key="2">
    <source>
        <dbReference type="Proteomes" id="UP000501600"/>
    </source>
</evidence>
<gene>
    <name evidence="1" type="ORF">HF685_11890</name>
</gene>
<proteinExistence type="predicted"/>
<protein>
    <submittedName>
        <fullName evidence="1">Uncharacterized protein</fullName>
    </submittedName>
</protein>
<dbReference type="EMBL" id="CP051217">
    <property type="protein sequence ID" value="QJB69897.1"/>
    <property type="molecule type" value="Genomic_DNA"/>
</dbReference>
<accession>A0A6H2DP33</accession>
<dbReference type="AlphaFoldDB" id="A0A6H2DP33"/>